<dbReference type="EMBL" id="JARQWQ010000089">
    <property type="protein sequence ID" value="KAK2552239.1"/>
    <property type="molecule type" value="Genomic_DNA"/>
</dbReference>
<dbReference type="AlphaFoldDB" id="A0AAD9Q034"/>
<dbReference type="Proteomes" id="UP001249851">
    <property type="component" value="Unassembled WGS sequence"/>
</dbReference>
<evidence type="ECO:0000313" key="1">
    <source>
        <dbReference type="EMBL" id="KAK2552239.1"/>
    </source>
</evidence>
<name>A0AAD9Q034_ACRCE</name>
<accession>A0AAD9Q034</accession>
<organism evidence="1 2">
    <name type="scientific">Acropora cervicornis</name>
    <name type="common">Staghorn coral</name>
    <dbReference type="NCBI Taxonomy" id="6130"/>
    <lineage>
        <taxon>Eukaryota</taxon>
        <taxon>Metazoa</taxon>
        <taxon>Cnidaria</taxon>
        <taxon>Anthozoa</taxon>
        <taxon>Hexacorallia</taxon>
        <taxon>Scleractinia</taxon>
        <taxon>Astrocoeniina</taxon>
        <taxon>Acroporidae</taxon>
        <taxon>Acropora</taxon>
    </lineage>
</organism>
<gene>
    <name evidence="1" type="ORF">P5673_026766</name>
</gene>
<reference evidence="1" key="2">
    <citation type="journal article" date="2023" name="Science">
        <title>Genomic signatures of disease resistance in endangered staghorn corals.</title>
        <authorList>
            <person name="Vollmer S.V."/>
            <person name="Selwyn J.D."/>
            <person name="Despard B.A."/>
            <person name="Roesel C.L."/>
        </authorList>
    </citation>
    <scope>NUCLEOTIDE SEQUENCE</scope>
    <source>
        <strain evidence="1">K2</strain>
    </source>
</reference>
<keyword evidence="2" id="KW-1185">Reference proteome</keyword>
<evidence type="ECO:0000313" key="2">
    <source>
        <dbReference type="Proteomes" id="UP001249851"/>
    </source>
</evidence>
<proteinExistence type="predicted"/>
<sequence length="200" mass="22845">MAAALLGTASNNFWEAKQKDGETLDSFHTRLRNLVKSCDFGIPDKEIKEQIISNCQSNSLPDKALREDLDLAGLMKAGRALKLIERQAKHDGKDEKCRNCGETYSHKDSCSTKNRKCCTCGKLNHFACICRANPAELAKHVTYQDPRKEAEYVYTVGHDKQPMCKVMIDRKEVAPFNHIWRSRRMGLPFRNLYCPFYILA</sequence>
<comment type="caution">
    <text evidence="1">The sequence shown here is derived from an EMBL/GenBank/DDBJ whole genome shotgun (WGS) entry which is preliminary data.</text>
</comment>
<reference evidence="1" key="1">
    <citation type="journal article" date="2023" name="G3 (Bethesda)">
        <title>Whole genome assembly and annotation of the endangered Caribbean coral Acropora cervicornis.</title>
        <authorList>
            <person name="Selwyn J.D."/>
            <person name="Vollmer S.V."/>
        </authorList>
    </citation>
    <scope>NUCLEOTIDE SEQUENCE</scope>
    <source>
        <strain evidence="1">K2</strain>
    </source>
</reference>
<protein>
    <submittedName>
        <fullName evidence="1">Uncharacterized protein</fullName>
    </submittedName>
</protein>